<evidence type="ECO:0000313" key="2">
    <source>
        <dbReference type="EMBL" id="KAI8035364.1"/>
    </source>
</evidence>
<dbReference type="PANTHER" id="PTHR31649">
    <property type="entry name" value="AGAP009604-PA"/>
    <property type="match status" value="1"/>
</dbReference>
<name>A0A9P9YE60_9MUSC</name>
<accession>A0A9P9YE60</accession>
<dbReference type="EMBL" id="JAMKOV010000038">
    <property type="protein sequence ID" value="KAI8035364.1"/>
    <property type="molecule type" value="Genomic_DNA"/>
</dbReference>
<feature type="signal peptide" evidence="1">
    <location>
        <begin position="1"/>
        <end position="22"/>
    </location>
</feature>
<sequence>MIKVSCLTVALAAIFLLAFANSEEFDTEHTWVAGHLSLPFPRNAVLGGVSTEGHYVYVGRVKYFGAFPVQVKAETGEITWNNGTYAYVGTKNYEILVSSDHYSFEWVSSHDGKYERGLVASGTSSINERIFVCRAITPSGQLPGTLILSLKGCRVAGSTVKYDKYEVLVAR</sequence>
<protein>
    <submittedName>
        <fullName evidence="2">Uncharacterized protein</fullName>
    </submittedName>
</protein>
<reference evidence="2" key="1">
    <citation type="journal article" date="2023" name="Genome Biol. Evol.">
        <title>Long-read-based Genome Assembly of Drosophila gunungcola Reveals Fewer Chemosensory Genes in Flower-breeding Species.</title>
        <authorList>
            <person name="Negi A."/>
            <person name="Liao B.Y."/>
            <person name="Yeh S.D."/>
        </authorList>
    </citation>
    <scope>NUCLEOTIDE SEQUENCE</scope>
    <source>
        <strain evidence="2">Sukarami</strain>
    </source>
</reference>
<dbReference type="Proteomes" id="UP001059596">
    <property type="component" value="Unassembled WGS sequence"/>
</dbReference>
<organism evidence="2 3">
    <name type="scientific">Drosophila gunungcola</name>
    <name type="common">fruit fly</name>
    <dbReference type="NCBI Taxonomy" id="103775"/>
    <lineage>
        <taxon>Eukaryota</taxon>
        <taxon>Metazoa</taxon>
        <taxon>Ecdysozoa</taxon>
        <taxon>Arthropoda</taxon>
        <taxon>Hexapoda</taxon>
        <taxon>Insecta</taxon>
        <taxon>Pterygota</taxon>
        <taxon>Neoptera</taxon>
        <taxon>Endopterygota</taxon>
        <taxon>Diptera</taxon>
        <taxon>Brachycera</taxon>
        <taxon>Muscomorpha</taxon>
        <taxon>Ephydroidea</taxon>
        <taxon>Drosophilidae</taxon>
        <taxon>Drosophila</taxon>
        <taxon>Sophophora</taxon>
    </lineage>
</organism>
<evidence type="ECO:0000313" key="3">
    <source>
        <dbReference type="Proteomes" id="UP001059596"/>
    </source>
</evidence>
<keyword evidence="3" id="KW-1185">Reference proteome</keyword>
<feature type="chain" id="PRO_5040326650" evidence="1">
    <location>
        <begin position="23"/>
        <end position="171"/>
    </location>
</feature>
<proteinExistence type="predicted"/>
<dbReference type="Pfam" id="PF11901">
    <property type="entry name" value="DM9"/>
    <property type="match status" value="1"/>
</dbReference>
<keyword evidence="1" id="KW-0732">Signal</keyword>
<dbReference type="OrthoDB" id="7851180at2759"/>
<dbReference type="SMART" id="SM00696">
    <property type="entry name" value="DM9"/>
    <property type="match status" value="2"/>
</dbReference>
<dbReference type="PANTHER" id="PTHR31649:SF10">
    <property type="entry name" value="IP19903P-RELATED"/>
    <property type="match status" value="1"/>
</dbReference>
<comment type="caution">
    <text evidence="2">The sequence shown here is derived from an EMBL/GenBank/DDBJ whole genome shotgun (WGS) entry which is preliminary data.</text>
</comment>
<dbReference type="InterPro" id="IPR006616">
    <property type="entry name" value="DM9_repeat"/>
</dbReference>
<dbReference type="AlphaFoldDB" id="A0A9P9YE60"/>
<gene>
    <name evidence="2" type="ORF">M5D96_011807</name>
</gene>
<evidence type="ECO:0000256" key="1">
    <source>
        <dbReference type="SAM" id="SignalP"/>
    </source>
</evidence>